<organism evidence="2 3">
    <name type="scientific">Massariosphaeria phaeospora</name>
    <dbReference type="NCBI Taxonomy" id="100035"/>
    <lineage>
        <taxon>Eukaryota</taxon>
        <taxon>Fungi</taxon>
        <taxon>Dikarya</taxon>
        <taxon>Ascomycota</taxon>
        <taxon>Pezizomycotina</taxon>
        <taxon>Dothideomycetes</taxon>
        <taxon>Pleosporomycetidae</taxon>
        <taxon>Pleosporales</taxon>
        <taxon>Pleosporales incertae sedis</taxon>
        <taxon>Massariosphaeria</taxon>
    </lineage>
</organism>
<protein>
    <submittedName>
        <fullName evidence="2">Uncharacterized protein</fullName>
    </submittedName>
</protein>
<feature type="transmembrane region" description="Helical" evidence="1">
    <location>
        <begin position="130"/>
        <end position="147"/>
    </location>
</feature>
<evidence type="ECO:0000313" key="2">
    <source>
        <dbReference type="EMBL" id="KAF2865173.1"/>
    </source>
</evidence>
<evidence type="ECO:0000313" key="3">
    <source>
        <dbReference type="Proteomes" id="UP000481861"/>
    </source>
</evidence>
<dbReference type="AlphaFoldDB" id="A0A7C8I2H7"/>
<keyword evidence="1" id="KW-0812">Transmembrane</keyword>
<name>A0A7C8I2H7_9PLEO</name>
<gene>
    <name evidence="2" type="ORF">BDV95DRAFT_263697</name>
</gene>
<keyword evidence="1" id="KW-1133">Transmembrane helix</keyword>
<accession>A0A7C8I2H7</accession>
<dbReference type="EMBL" id="JAADJZ010000036">
    <property type="protein sequence ID" value="KAF2865173.1"/>
    <property type="molecule type" value="Genomic_DNA"/>
</dbReference>
<sequence>MSATGLFLRCTFHSKPNLHTPSPRTLASPPNLRTSPVRLLRRRLSIEPLDPCPYPYSHPHPYPQGYNYTQAKILEAKDKLRASLSRKYDDPSIANQICEKLPNDKSILEGIVEDVEAAEERRTKKVENSVMFGSVMLLLGSVIGWYWPKEDVAETLNDE</sequence>
<comment type="caution">
    <text evidence="2">The sequence shown here is derived from an EMBL/GenBank/DDBJ whole genome shotgun (WGS) entry which is preliminary data.</text>
</comment>
<dbReference type="Proteomes" id="UP000481861">
    <property type="component" value="Unassembled WGS sequence"/>
</dbReference>
<reference evidence="2 3" key="1">
    <citation type="submission" date="2020-01" db="EMBL/GenBank/DDBJ databases">
        <authorList>
            <consortium name="DOE Joint Genome Institute"/>
            <person name="Haridas S."/>
            <person name="Albert R."/>
            <person name="Binder M."/>
            <person name="Bloem J."/>
            <person name="Labutti K."/>
            <person name="Salamov A."/>
            <person name="Andreopoulos B."/>
            <person name="Baker S.E."/>
            <person name="Barry K."/>
            <person name="Bills G."/>
            <person name="Bluhm B.H."/>
            <person name="Cannon C."/>
            <person name="Castanera R."/>
            <person name="Culley D.E."/>
            <person name="Daum C."/>
            <person name="Ezra D."/>
            <person name="Gonzalez J.B."/>
            <person name="Henrissat B."/>
            <person name="Kuo A."/>
            <person name="Liang C."/>
            <person name="Lipzen A."/>
            <person name="Lutzoni F."/>
            <person name="Magnuson J."/>
            <person name="Mondo S."/>
            <person name="Nolan M."/>
            <person name="Ohm R."/>
            <person name="Pangilinan J."/>
            <person name="Park H.-J.H."/>
            <person name="Ramirez L."/>
            <person name="Alfaro M."/>
            <person name="Sun H."/>
            <person name="Tritt A."/>
            <person name="Yoshinaga Y."/>
            <person name="Zwiers L.-H.L."/>
            <person name="Turgeon B.G."/>
            <person name="Goodwin S.B."/>
            <person name="Spatafora J.W."/>
            <person name="Crous P.W."/>
            <person name="Grigoriev I.V."/>
        </authorList>
    </citation>
    <scope>NUCLEOTIDE SEQUENCE [LARGE SCALE GENOMIC DNA]</scope>
    <source>
        <strain evidence="2 3">CBS 611.86</strain>
    </source>
</reference>
<evidence type="ECO:0000256" key="1">
    <source>
        <dbReference type="SAM" id="Phobius"/>
    </source>
</evidence>
<keyword evidence="3" id="KW-1185">Reference proteome</keyword>
<keyword evidence="1" id="KW-0472">Membrane</keyword>
<proteinExistence type="predicted"/>